<feature type="region of interest" description="Disordered" evidence="1">
    <location>
        <begin position="260"/>
        <end position="299"/>
    </location>
</feature>
<organism evidence="3 4">
    <name type="scientific">Natronomicrosphaera hydrolytica</name>
    <dbReference type="NCBI Taxonomy" id="3242702"/>
    <lineage>
        <taxon>Bacteria</taxon>
        <taxon>Pseudomonadati</taxon>
        <taxon>Planctomycetota</taxon>
        <taxon>Phycisphaerae</taxon>
        <taxon>Phycisphaerales</taxon>
        <taxon>Phycisphaeraceae</taxon>
        <taxon>Natronomicrosphaera</taxon>
    </lineage>
</organism>
<dbReference type="SUPFAM" id="SSF50998">
    <property type="entry name" value="Quinoprotein alcohol dehydrogenase-like"/>
    <property type="match status" value="2"/>
</dbReference>
<dbReference type="PANTHER" id="PTHR34512:SF30">
    <property type="entry name" value="OUTER MEMBRANE PROTEIN ASSEMBLY FACTOR BAMB"/>
    <property type="match status" value="1"/>
</dbReference>
<dbReference type="RefSeq" id="WP_425344783.1">
    <property type="nucleotide sequence ID" value="NZ_JBGUBD010000003.1"/>
</dbReference>
<dbReference type="InterPro" id="IPR011047">
    <property type="entry name" value="Quinoprotein_ADH-like_sf"/>
</dbReference>
<gene>
    <name evidence="3" type="ORF">ACERK3_06060</name>
</gene>
<evidence type="ECO:0000313" key="3">
    <source>
        <dbReference type="EMBL" id="MFA9477858.1"/>
    </source>
</evidence>
<dbReference type="Proteomes" id="UP001575105">
    <property type="component" value="Unassembled WGS sequence"/>
</dbReference>
<proteinExistence type="predicted"/>
<dbReference type="SMART" id="SM00564">
    <property type="entry name" value="PQQ"/>
    <property type="match status" value="6"/>
</dbReference>
<comment type="caution">
    <text evidence="3">The sequence shown here is derived from an EMBL/GenBank/DDBJ whole genome shotgun (WGS) entry which is preliminary data.</text>
</comment>
<evidence type="ECO:0000256" key="1">
    <source>
        <dbReference type="SAM" id="MobiDB-lite"/>
    </source>
</evidence>
<dbReference type="Pfam" id="PF13360">
    <property type="entry name" value="PQQ_2"/>
    <property type="match status" value="1"/>
</dbReference>
<evidence type="ECO:0000259" key="2">
    <source>
        <dbReference type="Pfam" id="PF13360"/>
    </source>
</evidence>
<accession>A0ABV4U4N0</accession>
<dbReference type="InterPro" id="IPR018391">
    <property type="entry name" value="PQQ_b-propeller_rpt"/>
</dbReference>
<reference evidence="3 4" key="1">
    <citation type="submission" date="2024-08" db="EMBL/GenBank/DDBJ databases">
        <title>Whole-genome sequencing of halo(alkali)philic microorganisms from hypersaline lakes.</title>
        <authorList>
            <person name="Sorokin D.Y."/>
            <person name="Merkel A.Y."/>
            <person name="Messina E."/>
            <person name="Yakimov M."/>
        </authorList>
    </citation>
    <scope>NUCLEOTIDE SEQUENCE [LARGE SCALE GENOMIC DNA]</scope>
    <source>
        <strain evidence="3 4">AB-hyl4</strain>
    </source>
</reference>
<sequence>MGTLSRTCLVLVLIWGWGGGLAAGQANRPTVYIEDSPAAQELFDEARSFRRQDRLADAAERLQRVIDEYPHKLMRIDEAGEDVYEDALLQVHRALLNDRSLREAYRSRYSGRAQRRLDEALEPWPDGEAMERVARRYTMTRPGLEAGLLLSGWYLERADGRSAASVLDTLEHHPDLGDHRERYDYLQAVAGLLGRDRDRLHRHRDILIEDGEDDAVSQLDALAHRLHPPLRLEQPDHVMVDVGDLPELLRRPLWETEVDFTASPSEARGDRRPPGVQPGRRSGRGGGRGEDHHPPVMPTAGENHLYINEGRQVRALDRNSGWTTWEFKWEPDQMQEAGFPQFGRMASGGAESQPVVLHGQYAFAVMGHSSFWPARWQGDTSPTALVALDRDTGEKRWLIEPAELDEVFERSNFQGTLIAGEDTLFSLVRRSQASGFQDTFLVAINQRDGSLRWRRHLSSAATTSRYATGPRPEMSAYGSTIYVSDNIGTVAAIDTRHGTLRWARVFTPDRSMIERGVLRGEIGTSDRVLGKPIRMAGGLIVPSPAMEGRKIFVFDPDTGEVRQELSDPTWARANHLLPIAGDVLAIGRDVVLFDGETLEAKWRHRLEGDRQAEITGRAAISERHVLIPTNDQILMLRREDGEVARRIETDEPGNVLVFDGQLVIAAHESVRSYLDWRRAANHLRQQVRDRPEDAGAGLALAHLALRANQSSVVLEGVDAALDALQRPALRQRPSEHRRQQADVFDKLLDLVRLTGDSELSLRGDLFDRMATTTAGPKQDVAYHLAVAEHHVAKEQPRQAAEHLQAVLLDETLSSQLYEQPQVARQAGLEARRRLVALVEREGRDVYATFDAQAERQLDRMLARDESAEALARLARQYPLARSAPRALREAGRLYAADDAFGMAAQQFRRAFDHAMEEAPQLLPEIVGELAELFVQRDRPRQAAAWLERVRQLQPDLEPMRDGEPTSLTQWISELSSLEGMAGDRPKLALPLQQPRVLAGKPLVPASSGADEHATDRLLTLDSGVLRLHVGPTLESAWERDVSDEPMTALSVTTEQVLLWLEDSRKVVALDSKSGDTLWQPVEVDQMLSEAGDPRERDAARPREQREFIEMIEVGPIRQGPGGRVEVGRHLGNNGEGMTPLVGTQTLVLADGQGRVVGLDRATGQVQWARLVPIDELTAVDANHDSVVLAGVSGMGTDAVVGTLIVLDMLTGEPHFPAVEDNDPPQWVGFTADNLVAVATSNQVAAYQLGTGDAAWRLTLGERSTPLTDRGWSDEHLLLLLDNAGMALTIEAASGQLLNRLSLADGVGASRIHADAVEPNWHLSTPTSMLAITEQGRVAWRDAVSLSRKQFVHQLNSRDHAIILHREMPDNGEMARNFDNRLMIRIRPGDGDAIDIDREPHGLNDHDVDVDTRYRLFILERTTGRLIDDRPLGPLPARLESGPAMLLDNHLVFDLHDRTLIIPGASDASSNRDE</sequence>
<name>A0ABV4U4N0_9BACT</name>
<dbReference type="PANTHER" id="PTHR34512">
    <property type="entry name" value="CELL SURFACE PROTEIN"/>
    <property type="match status" value="1"/>
</dbReference>
<evidence type="ECO:0000313" key="4">
    <source>
        <dbReference type="Proteomes" id="UP001575105"/>
    </source>
</evidence>
<dbReference type="InterPro" id="IPR015943">
    <property type="entry name" value="WD40/YVTN_repeat-like_dom_sf"/>
</dbReference>
<feature type="domain" description="Pyrrolo-quinoline quinone repeat" evidence="2">
    <location>
        <begin position="312"/>
        <end position="508"/>
    </location>
</feature>
<dbReference type="InterPro" id="IPR002372">
    <property type="entry name" value="PQQ_rpt_dom"/>
</dbReference>
<dbReference type="EMBL" id="JBGUBD010000003">
    <property type="protein sequence ID" value="MFA9477858.1"/>
    <property type="molecule type" value="Genomic_DNA"/>
</dbReference>
<keyword evidence="4" id="KW-1185">Reference proteome</keyword>
<dbReference type="Gene3D" id="2.130.10.10">
    <property type="entry name" value="YVTN repeat-like/Quinoprotein amine dehydrogenase"/>
    <property type="match status" value="2"/>
</dbReference>
<protein>
    <submittedName>
        <fullName evidence="3">PQQ-binding-like beta-propeller repeat protein</fullName>
    </submittedName>
</protein>